<gene>
    <name evidence="2" type="ORF">GIL414_LOCUS46456</name>
</gene>
<protein>
    <submittedName>
        <fullName evidence="2">Uncharacterized protein</fullName>
    </submittedName>
</protein>
<name>A0A8S3B2F4_9BILA</name>
<reference evidence="2" key="1">
    <citation type="submission" date="2021-02" db="EMBL/GenBank/DDBJ databases">
        <authorList>
            <person name="Nowell W R."/>
        </authorList>
    </citation>
    <scope>NUCLEOTIDE SEQUENCE</scope>
</reference>
<dbReference type="EMBL" id="CAJOBJ010145863">
    <property type="protein sequence ID" value="CAF4783745.1"/>
    <property type="molecule type" value="Genomic_DNA"/>
</dbReference>
<accession>A0A8S3B2F4</accession>
<feature type="compositionally biased region" description="Low complexity" evidence="1">
    <location>
        <begin position="7"/>
        <end position="19"/>
    </location>
</feature>
<comment type="caution">
    <text evidence="2">The sequence shown here is derived from an EMBL/GenBank/DDBJ whole genome shotgun (WGS) entry which is preliminary data.</text>
</comment>
<organism evidence="2 3">
    <name type="scientific">Rotaria magnacalcarata</name>
    <dbReference type="NCBI Taxonomy" id="392030"/>
    <lineage>
        <taxon>Eukaryota</taxon>
        <taxon>Metazoa</taxon>
        <taxon>Spiralia</taxon>
        <taxon>Gnathifera</taxon>
        <taxon>Rotifera</taxon>
        <taxon>Eurotatoria</taxon>
        <taxon>Bdelloidea</taxon>
        <taxon>Philodinida</taxon>
        <taxon>Philodinidae</taxon>
        <taxon>Rotaria</taxon>
    </lineage>
</organism>
<feature type="non-terminal residue" evidence="2">
    <location>
        <position position="1"/>
    </location>
</feature>
<evidence type="ECO:0000313" key="2">
    <source>
        <dbReference type="EMBL" id="CAF4783745.1"/>
    </source>
</evidence>
<evidence type="ECO:0000256" key="1">
    <source>
        <dbReference type="SAM" id="MobiDB-lite"/>
    </source>
</evidence>
<evidence type="ECO:0000313" key="3">
    <source>
        <dbReference type="Proteomes" id="UP000681720"/>
    </source>
</evidence>
<feature type="non-terminal residue" evidence="2">
    <location>
        <position position="50"/>
    </location>
</feature>
<feature type="region of interest" description="Disordered" evidence="1">
    <location>
        <begin position="1"/>
        <end position="21"/>
    </location>
</feature>
<sequence length="50" mass="5568">IMQRYQSKGSVTSVTSSSKRIAPTHMIIQREDNNQMLLLPVTHLINASAT</sequence>
<proteinExistence type="predicted"/>
<dbReference type="Proteomes" id="UP000681720">
    <property type="component" value="Unassembled WGS sequence"/>
</dbReference>
<dbReference type="AlphaFoldDB" id="A0A8S3B2F4"/>